<dbReference type="GO" id="GO:0003824">
    <property type="term" value="F:catalytic activity"/>
    <property type="evidence" value="ECO:0007669"/>
    <property type="project" value="InterPro"/>
</dbReference>
<dbReference type="InterPro" id="IPR005135">
    <property type="entry name" value="Endo/exonuclease/phosphatase"/>
</dbReference>
<dbReference type="Gene3D" id="3.60.10.10">
    <property type="entry name" value="Endonuclease/exonuclease/phosphatase"/>
    <property type="match status" value="1"/>
</dbReference>
<comment type="caution">
    <text evidence="2">The sequence shown here is derived from an EMBL/GenBank/DDBJ whole genome shotgun (WGS) entry which is preliminary data.</text>
</comment>
<name>A0AAW2XN29_9LAMI</name>
<dbReference type="Pfam" id="PF03372">
    <property type="entry name" value="Exo_endo_phos"/>
    <property type="match status" value="1"/>
</dbReference>
<dbReference type="SUPFAM" id="SSF56219">
    <property type="entry name" value="DNase I-like"/>
    <property type="match status" value="1"/>
</dbReference>
<evidence type="ECO:0000259" key="1">
    <source>
        <dbReference type="Pfam" id="PF03372"/>
    </source>
</evidence>
<reference evidence="2" key="2">
    <citation type="journal article" date="2024" name="Plant">
        <title>Genomic evolution and insights into agronomic trait innovations of Sesamum species.</title>
        <authorList>
            <person name="Miao H."/>
            <person name="Wang L."/>
            <person name="Qu L."/>
            <person name="Liu H."/>
            <person name="Sun Y."/>
            <person name="Le M."/>
            <person name="Wang Q."/>
            <person name="Wei S."/>
            <person name="Zheng Y."/>
            <person name="Lin W."/>
            <person name="Duan Y."/>
            <person name="Cao H."/>
            <person name="Xiong S."/>
            <person name="Wang X."/>
            <person name="Wei L."/>
            <person name="Li C."/>
            <person name="Ma Q."/>
            <person name="Ju M."/>
            <person name="Zhao R."/>
            <person name="Li G."/>
            <person name="Mu C."/>
            <person name="Tian Q."/>
            <person name="Mei H."/>
            <person name="Zhang T."/>
            <person name="Gao T."/>
            <person name="Zhang H."/>
        </authorList>
    </citation>
    <scope>NUCLEOTIDE SEQUENCE</scope>
    <source>
        <strain evidence="2">KEN1</strain>
    </source>
</reference>
<protein>
    <recommendedName>
        <fullName evidence="1">Endonuclease/exonuclease/phosphatase domain-containing protein</fullName>
    </recommendedName>
</protein>
<feature type="domain" description="Endonuclease/exonuclease/phosphatase" evidence="1">
    <location>
        <begin position="180"/>
        <end position="302"/>
    </location>
</feature>
<dbReference type="EMBL" id="JACGWN010000003">
    <property type="protein sequence ID" value="KAL0455532.1"/>
    <property type="molecule type" value="Genomic_DNA"/>
</dbReference>
<reference evidence="2" key="1">
    <citation type="submission" date="2020-06" db="EMBL/GenBank/DDBJ databases">
        <authorList>
            <person name="Li T."/>
            <person name="Hu X."/>
            <person name="Zhang T."/>
            <person name="Song X."/>
            <person name="Zhang H."/>
            <person name="Dai N."/>
            <person name="Sheng W."/>
            <person name="Hou X."/>
            <person name="Wei L."/>
        </authorList>
    </citation>
    <scope>NUCLEOTIDE SEQUENCE</scope>
    <source>
        <strain evidence="2">KEN1</strain>
        <tissue evidence="2">Leaf</tissue>
    </source>
</reference>
<proteinExistence type="predicted"/>
<sequence length="315" mass="35714">MAPVVGHQRRLDIFWRWEPGMALQKHKHMQVLVWVKLRHLPVEFWTDDGLSMVASGIGQPLYPDAITKACTRLDFACVCIMLDISSKLKHLVILAPTEEGGEVPFHVDIEYEWLPPKCTGCHSLGHRTSDCPSTIKTTKQPVSAGSPGMVTRTDAKGKEIVVYNQFDALFLDDDCAERLHFIGLLETRASPINYVRIQTRVLSRWNWFSDSSGLGNRIWIAWDSKFIVVDVLNLGTQFVHCRVFIRQLHEHVLVAYGANDTISRRDLWHSLESLSEQIDSPWLVCGDFNVVLDDSEICGNAGTQDRLWRSFGVVS</sequence>
<dbReference type="AlphaFoldDB" id="A0AAW2XN29"/>
<dbReference type="InterPro" id="IPR036691">
    <property type="entry name" value="Endo/exonu/phosph_ase_sf"/>
</dbReference>
<organism evidence="2">
    <name type="scientific">Sesamum latifolium</name>
    <dbReference type="NCBI Taxonomy" id="2727402"/>
    <lineage>
        <taxon>Eukaryota</taxon>
        <taxon>Viridiplantae</taxon>
        <taxon>Streptophyta</taxon>
        <taxon>Embryophyta</taxon>
        <taxon>Tracheophyta</taxon>
        <taxon>Spermatophyta</taxon>
        <taxon>Magnoliopsida</taxon>
        <taxon>eudicotyledons</taxon>
        <taxon>Gunneridae</taxon>
        <taxon>Pentapetalae</taxon>
        <taxon>asterids</taxon>
        <taxon>lamiids</taxon>
        <taxon>Lamiales</taxon>
        <taxon>Pedaliaceae</taxon>
        <taxon>Sesamum</taxon>
    </lineage>
</organism>
<dbReference type="PANTHER" id="PTHR31286:SF165">
    <property type="entry name" value="DUF4283 DOMAIN-CONTAINING PROTEIN"/>
    <property type="match status" value="1"/>
</dbReference>
<evidence type="ECO:0000313" key="2">
    <source>
        <dbReference type="EMBL" id="KAL0455532.1"/>
    </source>
</evidence>
<accession>A0AAW2XN29</accession>
<dbReference type="InterPro" id="IPR040256">
    <property type="entry name" value="At4g02000-like"/>
</dbReference>
<gene>
    <name evidence="2" type="ORF">Slati_0892400</name>
</gene>
<dbReference type="PANTHER" id="PTHR31286">
    <property type="entry name" value="GLYCINE-RICH CELL WALL STRUCTURAL PROTEIN 1.8-LIKE"/>
    <property type="match status" value="1"/>
</dbReference>